<evidence type="ECO:0000259" key="9">
    <source>
        <dbReference type="PROSITE" id="PS50158"/>
    </source>
</evidence>
<keyword evidence="7" id="KW-0479">Metal-binding</keyword>
<feature type="compositionally biased region" description="Polar residues" evidence="8">
    <location>
        <begin position="1"/>
        <end position="17"/>
    </location>
</feature>
<dbReference type="Pfam" id="PF17917">
    <property type="entry name" value="RT_RNaseH"/>
    <property type="match status" value="1"/>
</dbReference>
<reference evidence="10" key="1">
    <citation type="journal article" date="2019" name="Sci. Rep.">
        <title>Draft genome of Tanacetum cinerariifolium, the natural source of mosquito coil.</title>
        <authorList>
            <person name="Yamashiro T."/>
            <person name="Shiraishi A."/>
            <person name="Satake H."/>
            <person name="Nakayama K."/>
        </authorList>
    </citation>
    <scope>NUCLEOTIDE SEQUENCE</scope>
</reference>
<dbReference type="InterPro" id="IPR041588">
    <property type="entry name" value="Integrase_H2C2"/>
</dbReference>
<dbReference type="InterPro" id="IPR012337">
    <property type="entry name" value="RNaseH-like_sf"/>
</dbReference>
<dbReference type="CDD" id="cd09274">
    <property type="entry name" value="RNase_HI_RT_Ty3"/>
    <property type="match status" value="1"/>
</dbReference>
<dbReference type="EMBL" id="BKCJ010008474">
    <property type="protein sequence ID" value="GEU82409.1"/>
    <property type="molecule type" value="Genomic_DNA"/>
</dbReference>
<dbReference type="PROSITE" id="PS50158">
    <property type="entry name" value="ZF_CCHC"/>
    <property type="match status" value="1"/>
</dbReference>
<keyword evidence="7" id="KW-0862">Zinc</keyword>
<gene>
    <name evidence="10" type="ORF">Tci_054387</name>
</gene>
<accession>A0A6L2NA03</accession>
<dbReference type="SUPFAM" id="SSF50630">
    <property type="entry name" value="Acid proteases"/>
    <property type="match status" value="1"/>
</dbReference>
<dbReference type="InterPro" id="IPR036397">
    <property type="entry name" value="RNaseH_sf"/>
</dbReference>
<dbReference type="PANTHER" id="PTHR37984:SF5">
    <property type="entry name" value="PROTEIN NYNRIN-LIKE"/>
    <property type="match status" value="1"/>
</dbReference>
<evidence type="ECO:0000256" key="6">
    <source>
        <dbReference type="ARBA" id="ARBA00022918"/>
    </source>
</evidence>
<dbReference type="PANTHER" id="PTHR37984">
    <property type="entry name" value="PROTEIN CBG26694"/>
    <property type="match status" value="1"/>
</dbReference>
<evidence type="ECO:0000256" key="1">
    <source>
        <dbReference type="ARBA" id="ARBA00022679"/>
    </source>
</evidence>
<comment type="caution">
    <text evidence="10">The sequence shown here is derived from an EMBL/GenBank/DDBJ whole genome shotgun (WGS) entry which is preliminary data.</text>
</comment>
<dbReference type="CDD" id="cd00303">
    <property type="entry name" value="retropepsin_like"/>
    <property type="match status" value="1"/>
</dbReference>
<protein>
    <submittedName>
        <fullName evidence="10">Reverse transcriptase domain-containing protein</fullName>
    </submittedName>
</protein>
<dbReference type="Gene3D" id="2.40.70.10">
    <property type="entry name" value="Acid Proteases"/>
    <property type="match status" value="1"/>
</dbReference>
<evidence type="ECO:0000313" key="10">
    <source>
        <dbReference type="EMBL" id="GEU82409.1"/>
    </source>
</evidence>
<keyword evidence="7" id="KW-0863">Zinc-finger</keyword>
<evidence type="ECO:0000256" key="7">
    <source>
        <dbReference type="PROSITE-ProRule" id="PRU00047"/>
    </source>
</evidence>
<keyword evidence="3" id="KW-0540">Nuclease</keyword>
<keyword evidence="4" id="KW-0255">Endonuclease</keyword>
<dbReference type="GO" id="GO:0016787">
    <property type="term" value="F:hydrolase activity"/>
    <property type="evidence" value="ECO:0007669"/>
    <property type="project" value="UniProtKB-KW"/>
</dbReference>
<dbReference type="Gene3D" id="1.10.340.70">
    <property type="match status" value="1"/>
</dbReference>
<name>A0A6L2NA03_TANCI</name>
<feature type="domain" description="CCHC-type" evidence="9">
    <location>
        <begin position="576"/>
        <end position="591"/>
    </location>
</feature>
<dbReference type="InterPro" id="IPR041373">
    <property type="entry name" value="RT_RNaseH"/>
</dbReference>
<feature type="region of interest" description="Disordered" evidence="8">
    <location>
        <begin position="98"/>
        <end position="151"/>
    </location>
</feature>
<dbReference type="GO" id="GO:0004519">
    <property type="term" value="F:endonuclease activity"/>
    <property type="evidence" value="ECO:0007669"/>
    <property type="project" value="UniProtKB-KW"/>
</dbReference>
<dbReference type="InterPro" id="IPR021109">
    <property type="entry name" value="Peptidase_aspartic_dom_sf"/>
</dbReference>
<feature type="region of interest" description="Disordered" evidence="8">
    <location>
        <begin position="1"/>
        <end position="22"/>
    </location>
</feature>
<dbReference type="AlphaFoldDB" id="A0A6L2NA03"/>
<sequence>MSSDNAQSAVTYTSISSDSDEPSWGIPLMNAVTYTSISSDSDEPSWGIPLMNAGTFLEMDLYEEVAQQGQAHILSHAYVPDPIELDEHMPVHVLKPEQPEYHAPSDDDIQEHKPKDEDTREPSEDSNETETFKEDETAVTPPPPRHCGARMSVRPQTPMAASTQELIDAFTAGSSPFPLPPTSPAYDQAPLGHRAAMIRRRDDIPDKDMPPRRRFVLTAPYLGQGLIRSSGHDTQTITRAADKAKDVGYARALQASEHRMMIFIKETDRKDIRLEIDVVRGQRTAYETKLHEVHQAYLSSEAQNRALLARLEILETHARAWTDTVEDADSSCLLYFLFPAILYSLLSAMGNSQLIDSRTIMPVTRKGTNDAMTPESIQAMIDQAIQRNSTHTQNDASQSSGGGFRRPVQPSRVCSYTDFMKCQPLNFKGTEGIVGLSQWLKKMESVFYIRGCTIDNQVKFATCTLLALMCTKFLAGEIKKVDKYISGLPDNIHRNVMSARPKTLDETIESANDLMDQKLCTYAERQNENKRKTDNNQQQQPHKMKNVARAYTAGPGEKKANTNNNNNNRNQKARACYECSNTGHIKKKCPKLKNHMNGNENGIDQGRAYALGGRDASPDSSVITGTFLLNNRYAKILFDTCADRYFVSTTFSTLIDITPTTLENHYDVELADGKIIGVNTIICGYTLNFMNHPFNIDLMPIPLGRFNVIIGMDWLTKYYGVIIYDEKIVRVPFRRVMLFFQGNGDNQWEESRLNIISCTKAQEYLSKGCDIFLAHITMKEAKDKSEEKRLEDVPIVSDFPEVFLKAFRNNFKNYPTKDYKTQLFNLGSSGLVCQEERQIVPCTVFTDHKSLQHILDQKELNMRQQRWLELLSDYDFDIRYHPGKANVVADALSRKERSRPLRVRALVMTIGMLRKDLPKEKLEPRADGTLCLNNRSWLSCFGDLKNLIMHESYKSKYSIHLDSDKMYPDLKQLYWWPNMKANIATYISKCLTCSKVKAKHQKPSSLLVQLEILKWKWKKIPMDFITKLPKTTNGYNTIWVIVDRLIKYAHFLPMRENDLMEKLMKLYMKEIVTQHGVLVSIISDRDEVGDAQLIGPEIIHETTESIIQIKSRIQAARDRQKSYVNLKRKPMDFQVGDRVMLKVSPWKGVVYFGKRRKLNPRYIGPFKKCLSDESLMILLDELRIDDKLHFIEEPVEIMDCEIKQLKRSRIPIIKVRWNSKRHPEFTWEREDQFKEKYPHLFTKTAPASSVAS</sequence>
<dbReference type="InterPro" id="IPR050951">
    <property type="entry name" value="Retrovirus_Pol_polyprotein"/>
</dbReference>
<dbReference type="SUPFAM" id="SSF57756">
    <property type="entry name" value="Retrovirus zinc finger-like domains"/>
    <property type="match status" value="1"/>
</dbReference>
<feature type="region of interest" description="Disordered" evidence="8">
    <location>
        <begin position="388"/>
        <end position="408"/>
    </location>
</feature>
<dbReference type="Gene3D" id="3.30.420.10">
    <property type="entry name" value="Ribonuclease H-like superfamily/Ribonuclease H"/>
    <property type="match status" value="1"/>
</dbReference>
<dbReference type="Pfam" id="PF08284">
    <property type="entry name" value="RVP_2"/>
    <property type="match status" value="1"/>
</dbReference>
<dbReference type="GO" id="GO:0003676">
    <property type="term" value="F:nucleic acid binding"/>
    <property type="evidence" value="ECO:0007669"/>
    <property type="project" value="InterPro"/>
</dbReference>
<dbReference type="SUPFAM" id="SSF56672">
    <property type="entry name" value="DNA/RNA polymerases"/>
    <property type="match status" value="1"/>
</dbReference>
<dbReference type="GO" id="GO:0003964">
    <property type="term" value="F:RNA-directed DNA polymerase activity"/>
    <property type="evidence" value="ECO:0007669"/>
    <property type="project" value="UniProtKB-KW"/>
</dbReference>
<evidence type="ECO:0000256" key="3">
    <source>
        <dbReference type="ARBA" id="ARBA00022722"/>
    </source>
</evidence>
<feature type="compositionally biased region" description="Polar residues" evidence="8">
    <location>
        <begin position="388"/>
        <end position="399"/>
    </location>
</feature>
<dbReference type="Pfam" id="PF17921">
    <property type="entry name" value="Integrase_H2C2"/>
    <property type="match status" value="1"/>
</dbReference>
<dbReference type="GO" id="GO:0008270">
    <property type="term" value="F:zinc ion binding"/>
    <property type="evidence" value="ECO:0007669"/>
    <property type="project" value="UniProtKB-KW"/>
</dbReference>
<keyword evidence="2" id="KW-0548">Nucleotidyltransferase</keyword>
<organism evidence="10">
    <name type="scientific">Tanacetum cinerariifolium</name>
    <name type="common">Dalmatian daisy</name>
    <name type="synonym">Chrysanthemum cinerariifolium</name>
    <dbReference type="NCBI Taxonomy" id="118510"/>
    <lineage>
        <taxon>Eukaryota</taxon>
        <taxon>Viridiplantae</taxon>
        <taxon>Streptophyta</taxon>
        <taxon>Embryophyta</taxon>
        <taxon>Tracheophyta</taxon>
        <taxon>Spermatophyta</taxon>
        <taxon>Magnoliopsida</taxon>
        <taxon>eudicotyledons</taxon>
        <taxon>Gunneridae</taxon>
        <taxon>Pentapetalae</taxon>
        <taxon>asterids</taxon>
        <taxon>campanulids</taxon>
        <taxon>Asterales</taxon>
        <taxon>Asteraceae</taxon>
        <taxon>Asteroideae</taxon>
        <taxon>Anthemideae</taxon>
        <taxon>Anthemidinae</taxon>
        <taxon>Tanacetum</taxon>
    </lineage>
</organism>
<evidence type="ECO:0000256" key="8">
    <source>
        <dbReference type="SAM" id="MobiDB-lite"/>
    </source>
</evidence>
<evidence type="ECO:0000256" key="2">
    <source>
        <dbReference type="ARBA" id="ARBA00022695"/>
    </source>
</evidence>
<keyword evidence="6 10" id="KW-0695">RNA-directed DNA polymerase</keyword>
<dbReference type="SUPFAM" id="SSF53098">
    <property type="entry name" value="Ribonuclease H-like"/>
    <property type="match status" value="1"/>
</dbReference>
<feature type="region of interest" description="Disordered" evidence="8">
    <location>
        <begin position="526"/>
        <end position="545"/>
    </location>
</feature>
<dbReference type="InterPro" id="IPR001878">
    <property type="entry name" value="Znf_CCHC"/>
</dbReference>
<evidence type="ECO:0000256" key="5">
    <source>
        <dbReference type="ARBA" id="ARBA00022801"/>
    </source>
</evidence>
<keyword evidence="1" id="KW-0808">Transferase</keyword>
<dbReference type="InterPro" id="IPR043502">
    <property type="entry name" value="DNA/RNA_pol_sf"/>
</dbReference>
<dbReference type="InterPro" id="IPR036875">
    <property type="entry name" value="Znf_CCHC_sf"/>
</dbReference>
<keyword evidence="5" id="KW-0378">Hydrolase</keyword>
<feature type="compositionally biased region" description="Basic and acidic residues" evidence="8">
    <location>
        <begin position="98"/>
        <end position="123"/>
    </location>
</feature>
<proteinExistence type="predicted"/>
<evidence type="ECO:0000256" key="4">
    <source>
        <dbReference type="ARBA" id="ARBA00022759"/>
    </source>
</evidence>